<keyword evidence="2" id="KW-1185">Reference proteome</keyword>
<accession>L9KVR9</accession>
<reference evidence="2" key="2">
    <citation type="journal article" date="2013" name="Nat. Commun.">
        <title>Genome of the Chinese tree shrew.</title>
        <authorList>
            <person name="Fan Y."/>
            <person name="Huang Z.Y."/>
            <person name="Cao C.C."/>
            <person name="Chen C.S."/>
            <person name="Chen Y.X."/>
            <person name="Fan D.D."/>
            <person name="He J."/>
            <person name="Hou H.L."/>
            <person name="Hu L."/>
            <person name="Hu X.T."/>
            <person name="Jiang X.T."/>
            <person name="Lai R."/>
            <person name="Lang Y.S."/>
            <person name="Liang B."/>
            <person name="Liao S.G."/>
            <person name="Mu D."/>
            <person name="Ma Y.Y."/>
            <person name="Niu Y.Y."/>
            <person name="Sun X.Q."/>
            <person name="Xia J.Q."/>
            <person name="Xiao J."/>
            <person name="Xiong Z.Q."/>
            <person name="Xu L."/>
            <person name="Yang L."/>
            <person name="Zhang Y."/>
            <person name="Zhao W."/>
            <person name="Zhao X.D."/>
            <person name="Zheng Y.T."/>
            <person name="Zhou J.M."/>
            <person name="Zhu Y.B."/>
            <person name="Zhang G.J."/>
            <person name="Wang J."/>
            <person name="Yao Y.G."/>
        </authorList>
    </citation>
    <scope>NUCLEOTIDE SEQUENCE [LARGE SCALE GENOMIC DNA]</scope>
</reference>
<dbReference type="Proteomes" id="UP000011518">
    <property type="component" value="Unassembled WGS sequence"/>
</dbReference>
<protein>
    <submittedName>
        <fullName evidence="1">Uncharacterized protein</fullName>
    </submittedName>
</protein>
<dbReference type="EMBL" id="KB320633">
    <property type="protein sequence ID" value="ELW67000.1"/>
    <property type="molecule type" value="Genomic_DNA"/>
</dbReference>
<dbReference type="AlphaFoldDB" id="L9KVR9"/>
<name>L9KVR9_TUPCH</name>
<sequence length="57" mass="6314">MVCKWGTQLQGLGEADSMLSSRKRPFTGNCQWGFGSPHVTLRAPLLRYKWTVSSGEG</sequence>
<evidence type="ECO:0000313" key="1">
    <source>
        <dbReference type="EMBL" id="ELW67000.1"/>
    </source>
</evidence>
<dbReference type="InParanoid" id="L9KVR9"/>
<organism evidence="1 2">
    <name type="scientific">Tupaia chinensis</name>
    <name type="common">Chinese tree shrew</name>
    <name type="synonym">Tupaia belangeri chinensis</name>
    <dbReference type="NCBI Taxonomy" id="246437"/>
    <lineage>
        <taxon>Eukaryota</taxon>
        <taxon>Metazoa</taxon>
        <taxon>Chordata</taxon>
        <taxon>Craniata</taxon>
        <taxon>Vertebrata</taxon>
        <taxon>Euteleostomi</taxon>
        <taxon>Mammalia</taxon>
        <taxon>Eutheria</taxon>
        <taxon>Euarchontoglires</taxon>
        <taxon>Scandentia</taxon>
        <taxon>Tupaiidae</taxon>
        <taxon>Tupaia</taxon>
    </lineage>
</organism>
<gene>
    <name evidence="1" type="ORF">TREES_T100020454</name>
</gene>
<evidence type="ECO:0000313" key="2">
    <source>
        <dbReference type="Proteomes" id="UP000011518"/>
    </source>
</evidence>
<reference evidence="2" key="1">
    <citation type="submission" date="2012-07" db="EMBL/GenBank/DDBJ databases">
        <title>Genome of the Chinese tree shrew, a rising model animal genetically related to primates.</title>
        <authorList>
            <person name="Zhang G."/>
            <person name="Fan Y."/>
            <person name="Yao Y."/>
            <person name="Huang Z."/>
        </authorList>
    </citation>
    <scope>NUCLEOTIDE SEQUENCE [LARGE SCALE GENOMIC DNA]</scope>
</reference>
<proteinExistence type="predicted"/>